<dbReference type="OrthoDB" id="4774204at2"/>
<keyword evidence="2" id="KW-1185">Reference proteome</keyword>
<dbReference type="Proteomes" id="UP000019150">
    <property type="component" value="Chromosome"/>
</dbReference>
<protein>
    <submittedName>
        <fullName evidence="1">Uncharacterized protein</fullName>
    </submittedName>
</protein>
<dbReference type="AlphaFoldDB" id="W5TNN4"/>
<sequence length="202" mass="22274">MIENTNRRDPYVHFLGGMSDGPERYITDIEAAGQRQLVHGSEIPKSGPWDQLEALGFVRGADVDDLFVTAELPAGWSKQAYHSMGSIIVDDRGIERVSIFYKAAFYDRKASFHIVAVGPKLAQNVTWGDDPVTLPSCWDQLTDSEKTDYAAAIENALAAELDRRGRVPDGEALRQSQKRIDRIATAQTLLAQAGMRPTGGIR</sequence>
<accession>W5TNN4</accession>
<evidence type="ECO:0000313" key="2">
    <source>
        <dbReference type="Proteomes" id="UP000019150"/>
    </source>
</evidence>
<dbReference type="PATRIC" id="fig|1415166.3.peg.6177"/>
<dbReference type="EMBL" id="CP006850">
    <property type="protein sequence ID" value="AHH20774.1"/>
    <property type="molecule type" value="Genomic_DNA"/>
</dbReference>
<name>W5TNN4_9NOCA</name>
<evidence type="ECO:0000313" key="1">
    <source>
        <dbReference type="EMBL" id="AHH20774.1"/>
    </source>
</evidence>
<reference evidence="1 2" key="1">
    <citation type="journal article" date="2014" name="Appl. Environ. Microbiol.">
        <title>Insights into the Microbial Degradation of Rubber and Gutta-Percha by Analysis of the Complete Genome of Nocardia nova SH22a.</title>
        <authorList>
            <person name="Luo Q."/>
            <person name="Hiessl S."/>
            <person name="Poehlein A."/>
            <person name="Daniel R."/>
            <person name="Steinbuchel A."/>
        </authorList>
    </citation>
    <scope>NUCLEOTIDE SEQUENCE [LARGE SCALE GENOMIC DNA]</scope>
    <source>
        <strain evidence="1">SH22a</strain>
    </source>
</reference>
<dbReference type="HOGENOM" id="CLU_1353504_0_0_11"/>
<dbReference type="KEGG" id="nno:NONO_c59980"/>
<dbReference type="STRING" id="1415166.NONO_c59980"/>
<gene>
    <name evidence="1" type="ORF">NONO_c59980</name>
</gene>
<dbReference type="RefSeq" id="WP_025352124.1">
    <property type="nucleotide sequence ID" value="NZ_CP006850.1"/>
</dbReference>
<proteinExistence type="predicted"/>
<organism evidence="1 2">
    <name type="scientific">Nocardia nova SH22a</name>
    <dbReference type="NCBI Taxonomy" id="1415166"/>
    <lineage>
        <taxon>Bacteria</taxon>
        <taxon>Bacillati</taxon>
        <taxon>Actinomycetota</taxon>
        <taxon>Actinomycetes</taxon>
        <taxon>Mycobacteriales</taxon>
        <taxon>Nocardiaceae</taxon>
        <taxon>Nocardia</taxon>
    </lineage>
</organism>